<reference evidence="7" key="1">
    <citation type="submission" date="2023-06" db="EMBL/GenBank/DDBJ databases">
        <title>Survivors Of The Sea: Transcriptome response of Skeletonema marinoi to long-term dormancy.</title>
        <authorList>
            <person name="Pinder M.I.M."/>
            <person name="Kourtchenko O."/>
            <person name="Robertson E.K."/>
            <person name="Larsson T."/>
            <person name="Maumus F."/>
            <person name="Osuna-Cruz C.M."/>
            <person name="Vancaester E."/>
            <person name="Stenow R."/>
            <person name="Vandepoele K."/>
            <person name="Ploug H."/>
            <person name="Bruchert V."/>
            <person name="Godhe A."/>
            <person name="Topel M."/>
        </authorList>
    </citation>
    <scope>NUCLEOTIDE SEQUENCE</scope>
    <source>
        <strain evidence="7">R05AC</strain>
    </source>
</reference>
<evidence type="ECO:0000256" key="1">
    <source>
        <dbReference type="ARBA" id="ARBA00004141"/>
    </source>
</evidence>
<keyword evidence="8" id="KW-1185">Reference proteome</keyword>
<dbReference type="InterPro" id="IPR002781">
    <property type="entry name" value="TM_pro_TauE-like"/>
</dbReference>
<evidence type="ECO:0000313" key="8">
    <source>
        <dbReference type="Proteomes" id="UP001224775"/>
    </source>
</evidence>
<evidence type="ECO:0000256" key="5">
    <source>
        <dbReference type="SAM" id="MobiDB-lite"/>
    </source>
</evidence>
<evidence type="ECO:0000313" key="7">
    <source>
        <dbReference type="EMBL" id="KAK1736852.1"/>
    </source>
</evidence>
<feature type="transmembrane region" description="Helical" evidence="6">
    <location>
        <begin position="392"/>
        <end position="413"/>
    </location>
</feature>
<keyword evidence="3 6" id="KW-1133">Transmembrane helix</keyword>
<organism evidence="7 8">
    <name type="scientific">Skeletonema marinoi</name>
    <dbReference type="NCBI Taxonomy" id="267567"/>
    <lineage>
        <taxon>Eukaryota</taxon>
        <taxon>Sar</taxon>
        <taxon>Stramenopiles</taxon>
        <taxon>Ochrophyta</taxon>
        <taxon>Bacillariophyta</taxon>
        <taxon>Coscinodiscophyceae</taxon>
        <taxon>Thalassiosirophycidae</taxon>
        <taxon>Thalassiosirales</taxon>
        <taxon>Skeletonemataceae</taxon>
        <taxon>Skeletonema</taxon>
        <taxon>Skeletonema marinoi-dohrnii complex</taxon>
    </lineage>
</organism>
<keyword evidence="2 6" id="KW-0812">Transmembrane</keyword>
<evidence type="ECO:0000256" key="3">
    <source>
        <dbReference type="ARBA" id="ARBA00022989"/>
    </source>
</evidence>
<accession>A0AAD8Y0N2</accession>
<feature type="region of interest" description="Disordered" evidence="5">
    <location>
        <begin position="270"/>
        <end position="328"/>
    </location>
</feature>
<dbReference type="PANTHER" id="PTHR14255">
    <property type="entry name" value="CEREBLON"/>
    <property type="match status" value="1"/>
</dbReference>
<feature type="compositionally biased region" description="Acidic residues" evidence="5">
    <location>
        <begin position="299"/>
        <end position="311"/>
    </location>
</feature>
<feature type="transmembrane region" description="Helical" evidence="6">
    <location>
        <begin position="23"/>
        <end position="44"/>
    </location>
</feature>
<keyword evidence="4 6" id="KW-0472">Membrane</keyword>
<proteinExistence type="predicted"/>
<sequence>MHTSHNDTIISTPTTMKVEKSRIVLRTACLLALIAALAFSVTSLSPKSYNDRNNNSDTVEEFLEDQDESAQYQLFNPSSWLTTQEDETTTIPTSSSSSQYHRQLGSSSSSNKKKHHKHLLPLDQTDHLGFFFATLGLMIAAGGGIGGGGVLVPIYILIMKFSPKHAIPLSNITVFGGAIANTILNVRKRHPLADRPLVDWDLILVMEPLTIAGALMGAILNKLLPEALLVISLVALLSFTAYNTLKKAIRMYKAETRAMRLVKESELTRMARKMEEEEEEEEETESLLDEDGEARSDGENEEGGDNADEEGGVTTGSRTSSQDDDNSVFSSAAELKDKEELTAILEEDRHIPMGNVKVLVVTFVVILFINLMKGGGAFPSPLGIRCGSPSFWVSNGVMLGWILLVSVFARMYLVRRHEIKERVGYPYVEGDIKWDSRATVVYPLICTAAGFFAGMFGVGGGIVKGPLMLAMGVHPKVSSASSACMILFTSFTATTSFVVFGLLDMDYAVICMSLGFVATLVGQIGLFYLMEKFQRNSYIAFSIGGIVLLSAILMTIQSLISMADRGGPSEAAGLCADKEVKHESISDNDDKQGETRALKNKKDKHIFIC</sequence>
<dbReference type="Proteomes" id="UP001224775">
    <property type="component" value="Unassembled WGS sequence"/>
</dbReference>
<feature type="transmembrane region" description="Helical" evidence="6">
    <location>
        <begin position="480"/>
        <end position="500"/>
    </location>
</feature>
<dbReference type="GO" id="GO:0016567">
    <property type="term" value="P:protein ubiquitination"/>
    <property type="evidence" value="ECO:0007669"/>
    <property type="project" value="TreeGrafter"/>
</dbReference>
<evidence type="ECO:0000256" key="6">
    <source>
        <dbReference type="SAM" id="Phobius"/>
    </source>
</evidence>
<feature type="region of interest" description="Disordered" evidence="5">
    <location>
        <begin position="83"/>
        <end position="117"/>
    </location>
</feature>
<feature type="compositionally biased region" description="Low complexity" evidence="5">
    <location>
        <begin position="89"/>
        <end position="98"/>
    </location>
</feature>
<dbReference type="Pfam" id="PF01925">
    <property type="entry name" value="TauE"/>
    <property type="match status" value="2"/>
</dbReference>
<evidence type="ECO:0000256" key="2">
    <source>
        <dbReference type="ARBA" id="ARBA00022692"/>
    </source>
</evidence>
<comment type="subcellular location">
    <subcellularLocation>
        <location evidence="1">Membrane</location>
        <topology evidence="1">Multi-pass membrane protein</topology>
    </subcellularLocation>
</comment>
<name>A0AAD8Y0N2_9STRA</name>
<feature type="transmembrane region" description="Helical" evidence="6">
    <location>
        <begin position="536"/>
        <end position="556"/>
    </location>
</feature>
<protein>
    <submittedName>
        <fullName evidence="7">Sulfite exporter TauE/SafE family protein</fullName>
    </submittedName>
</protein>
<feature type="compositionally biased region" description="Acidic residues" evidence="5">
    <location>
        <begin position="276"/>
        <end position="292"/>
    </location>
</feature>
<feature type="transmembrane region" description="Helical" evidence="6">
    <location>
        <begin position="197"/>
        <end position="221"/>
    </location>
</feature>
<dbReference type="AlphaFoldDB" id="A0AAD8Y0N2"/>
<dbReference type="PANTHER" id="PTHR14255:SF3">
    <property type="entry name" value="SULFITE EXPORTER TAUE_SAFE FAMILY PROTEIN 5-RELATED"/>
    <property type="match status" value="1"/>
</dbReference>
<dbReference type="EMBL" id="JATAAI010000027">
    <property type="protein sequence ID" value="KAK1736852.1"/>
    <property type="molecule type" value="Genomic_DNA"/>
</dbReference>
<dbReference type="GO" id="GO:0031464">
    <property type="term" value="C:Cul4A-RING E3 ubiquitin ligase complex"/>
    <property type="evidence" value="ECO:0007669"/>
    <property type="project" value="TreeGrafter"/>
</dbReference>
<feature type="transmembrane region" description="Helical" evidence="6">
    <location>
        <begin position="130"/>
        <end position="158"/>
    </location>
</feature>
<feature type="transmembrane region" description="Helical" evidence="6">
    <location>
        <begin position="440"/>
        <end position="460"/>
    </location>
</feature>
<feature type="transmembrane region" description="Helical" evidence="6">
    <location>
        <begin position="227"/>
        <end position="245"/>
    </location>
</feature>
<dbReference type="GO" id="GO:0016020">
    <property type="term" value="C:membrane"/>
    <property type="evidence" value="ECO:0007669"/>
    <property type="project" value="UniProtKB-SubCell"/>
</dbReference>
<gene>
    <name evidence="7" type="ORF">QTG54_012297</name>
</gene>
<comment type="caution">
    <text evidence="7">The sequence shown here is derived from an EMBL/GenBank/DDBJ whole genome shotgun (WGS) entry which is preliminary data.</text>
</comment>
<feature type="transmembrane region" description="Helical" evidence="6">
    <location>
        <begin position="507"/>
        <end position="530"/>
    </location>
</feature>
<feature type="transmembrane region" description="Helical" evidence="6">
    <location>
        <begin position="354"/>
        <end position="372"/>
    </location>
</feature>
<evidence type="ECO:0000256" key="4">
    <source>
        <dbReference type="ARBA" id="ARBA00023136"/>
    </source>
</evidence>